<gene>
    <name evidence="1" type="ORF">HPB47_020854</name>
</gene>
<proteinExistence type="predicted"/>
<reference evidence="1 2" key="1">
    <citation type="journal article" date="2020" name="Cell">
        <title>Large-Scale Comparative Analyses of Tick Genomes Elucidate Their Genetic Diversity and Vector Capacities.</title>
        <authorList>
            <consortium name="Tick Genome and Microbiome Consortium (TIGMIC)"/>
            <person name="Jia N."/>
            <person name="Wang J."/>
            <person name="Shi W."/>
            <person name="Du L."/>
            <person name="Sun Y."/>
            <person name="Zhan W."/>
            <person name="Jiang J.F."/>
            <person name="Wang Q."/>
            <person name="Zhang B."/>
            <person name="Ji P."/>
            <person name="Bell-Sakyi L."/>
            <person name="Cui X.M."/>
            <person name="Yuan T.T."/>
            <person name="Jiang B.G."/>
            <person name="Yang W.F."/>
            <person name="Lam T.T."/>
            <person name="Chang Q.C."/>
            <person name="Ding S.J."/>
            <person name="Wang X.J."/>
            <person name="Zhu J.G."/>
            <person name="Ruan X.D."/>
            <person name="Zhao L."/>
            <person name="Wei J.T."/>
            <person name="Ye R.Z."/>
            <person name="Que T.C."/>
            <person name="Du C.H."/>
            <person name="Zhou Y.H."/>
            <person name="Cheng J.X."/>
            <person name="Dai P.F."/>
            <person name="Guo W.B."/>
            <person name="Han X.H."/>
            <person name="Huang E.J."/>
            <person name="Li L.F."/>
            <person name="Wei W."/>
            <person name="Gao Y.C."/>
            <person name="Liu J.Z."/>
            <person name="Shao H.Z."/>
            <person name="Wang X."/>
            <person name="Wang C.C."/>
            <person name="Yang T.C."/>
            <person name="Huo Q.B."/>
            <person name="Li W."/>
            <person name="Chen H.Y."/>
            <person name="Chen S.E."/>
            <person name="Zhou L.G."/>
            <person name="Ni X.B."/>
            <person name="Tian J.H."/>
            <person name="Sheng Y."/>
            <person name="Liu T."/>
            <person name="Pan Y.S."/>
            <person name="Xia L.Y."/>
            <person name="Li J."/>
            <person name="Zhao F."/>
            <person name="Cao W.C."/>
        </authorList>
    </citation>
    <scope>NUCLEOTIDE SEQUENCE [LARGE SCALE GENOMIC DNA]</scope>
    <source>
        <strain evidence="1">Iper-2018</strain>
    </source>
</reference>
<dbReference type="Proteomes" id="UP000805193">
    <property type="component" value="Unassembled WGS sequence"/>
</dbReference>
<comment type="caution">
    <text evidence="1">The sequence shown here is derived from an EMBL/GenBank/DDBJ whole genome shotgun (WGS) entry which is preliminary data.</text>
</comment>
<sequence>MTSLGEYQVTVTPHRALSTVRGVISEDDVLKCSEEEILEDPELKRRLVDRSRQLGLCPYEDTPRRPANHPAESSEASDTLLVRFASTHDIGFSSPVLSLDKSFRFVQ</sequence>
<organism evidence="1 2">
    <name type="scientific">Ixodes persulcatus</name>
    <name type="common">Taiga tick</name>
    <dbReference type="NCBI Taxonomy" id="34615"/>
    <lineage>
        <taxon>Eukaryota</taxon>
        <taxon>Metazoa</taxon>
        <taxon>Ecdysozoa</taxon>
        <taxon>Arthropoda</taxon>
        <taxon>Chelicerata</taxon>
        <taxon>Arachnida</taxon>
        <taxon>Acari</taxon>
        <taxon>Parasitiformes</taxon>
        <taxon>Ixodida</taxon>
        <taxon>Ixodoidea</taxon>
        <taxon>Ixodidae</taxon>
        <taxon>Ixodinae</taxon>
        <taxon>Ixodes</taxon>
    </lineage>
</organism>
<dbReference type="EMBL" id="JABSTQ010009155">
    <property type="protein sequence ID" value="KAG0432416.1"/>
    <property type="molecule type" value="Genomic_DNA"/>
</dbReference>
<keyword evidence="2" id="KW-1185">Reference proteome</keyword>
<protein>
    <submittedName>
        <fullName evidence="1">Uncharacterized protein</fullName>
    </submittedName>
</protein>
<accession>A0AC60QE66</accession>
<evidence type="ECO:0000313" key="1">
    <source>
        <dbReference type="EMBL" id="KAG0432416.1"/>
    </source>
</evidence>
<evidence type="ECO:0000313" key="2">
    <source>
        <dbReference type="Proteomes" id="UP000805193"/>
    </source>
</evidence>
<name>A0AC60QE66_IXOPE</name>